<evidence type="ECO:0000259" key="5">
    <source>
        <dbReference type="Pfam" id="PF24842"/>
    </source>
</evidence>
<dbReference type="Proteomes" id="UP000077154">
    <property type="component" value="Unassembled WGS sequence"/>
</dbReference>
<dbReference type="GO" id="GO:0006511">
    <property type="term" value="P:ubiquitin-dependent protein catabolic process"/>
    <property type="evidence" value="ECO:0007669"/>
    <property type="project" value="InterPro"/>
</dbReference>
<name>A0A177A722_9PEZI</name>
<dbReference type="eggNOG" id="KOG1816">
    <property type="taxonomic scope" value="Eukaryota"/>
</dbReference>
<evidence type="ECO:0008006" key="7">
    <source>
        <dbReference type="Google" id="ProtNLM"/>
    </source>
</evidence>
<dbReference type="RefSeq" id="XP_024323233.1">
    <property type="nucleotide sequence ID" value="XM_024469009.1"/>
</dbReference>
<dbReference type="Gene3D" id="3.10.330.10">
    <property type="match status" value="1"/>
</dbReference>
<evidence type="ECO:0000256" key="2">
    <source>
        <dbReference type="ARBA" id="ARBA00022786"/>
    </source>
</evidence>
<dbReference type="PANTHER" id="PTHR12555">
    <property type="entry name" value="UBIQUITIN FUSION DEGRADATON PROTEIN 1"/>
    <property type="match status" value="1"/>
</dbReference>
<dbReference type="GO" id="GO:0031593">
    <property type="term" value="F:polyubiquitin modification-dependent protein binding"/>
    <property type="evidence" value="ECO:0007669"/>
    <property type="project" value="TreeGrafter"/>
</dbReference>
<protein>
    <recommendedName>
        <fullName evidence="7">Ubiquitin-protein ligase E3A N-terminal zinc-binding domain-containing protein</fullName>
    </recommendedName>
</protein>
<dbReference type="GeneID" id="36288453"/>
<dbReference type="Pfam" id="PF24842">
    <property type="entry name" value="UFD1_N2"/>
    <property type="match status" value="1"/>
</dbReference>
<organism evidence="6">
    <name type="scientific">Pseudogymnoascus destructans</name>
    <dbReference type="NCBI Taxonomy" id="655981"/>
    <lineage>
        <taxon>Eukaryota</taxon>
        <taxon>Fungi</taxon>
        <taxon>Dikarya</taxon>
        <taxon>Ascomycota</taxon>
        <taxon>Pezizomycotina</taxon>
        <taxon>Leotiomycetes</taxon>
        <taxon>Thelebolales</taxon>
        <taxon>Thelebolaceae</taxon>
        <taxon>Pseudogymnoascus</taxon>
    </lineage>
</organism>
<evidence type="ECO:0000313" key="6">
    <source>
        <dbReference type="EMBL" id="OAF57947.1"/>
    </source>
</evidence>
<gene>
    <name evidence="6" type="ORF">VC83_05387</name>
</gene>
<reference evidence="6" key="1">
    <citation type="submission" date="2016-03" db="EMBL/GenBank/DDBJ databases">
        <title>Updated assembly of Pseudogymnoascus destructans, the fungus causing white-nose syndrome of bats.</title>
        <authorList>
            <person name="Palmer J.M."/>
            <person name="Drees K.P."/>
            <person name="Foster J.T."/>
            <person name="Lindner D.L."/>
        </authorList>
    </citation>
    <scope>NUCLEOTIDE SEQUENCE [LARGE SCALE GENOMIC DNA]</scope>
    <source>
        <strain evidence="6">20631-21</strain>
    </source>
</reference>
<dbReference type="InterPro" id="IPR055418">
    <property type="entry name" value="UFD1_N2"/>
</dbReference>
<feature type="domain" description="Ubiquitin fusion degradation protein UFD1 N-terminal subdomain 1" evidence="3">
    <location>
        <begin position="81"/>
        <end position="131"/>
    </location>
</feature>
<dbReference type="InterPro" id="IPR004854">
    <property type="entry name" value="Ufd1-like"/>
</dbReference>
<evidence type="ECO:0000259" key="3">
    <source>
        <dbReference type="Pfam" id="PF03152"/>
    </source>
</evidence>
<feature type="domain" description="Ubiquitin fusion degradation protein UFD1 N-terminal subdomain 2" evidence="5">
    <location>
        <begin position="163"/>
        <end position="241"/>
    </location>
</feature>
<sequence length="769" mass="85024">MAAPAELSWSAPFTVAPTAQITKNLTGDKILLPPSALEQLLAASQAVPTPQHNAIRAGFDPFNPYSLTAARAEASQWHDTQQQLPHPLTFRLVNPKNGRVIYAGIREFSAEEGQIGLSPSLLDALGVTTEAVGGVEGEPIDLTDDNEVGEVDRIMVHAKQLPKGTYVRLRPLEAGYNPDDWKSLLERHLRENYTTLTNGEVLKIPDTSRRGHTFQILIDKFVPEGDAICVVDTDLEVDIEALNEEQARETVKQIMEKAQSAPGTAEGSSSGSVLDIWTPVQGQVLEGEYVDYELPSWDRSRILEIEITLDEGDEVDLFVNPLASRQRARPREEEHVFGEFDSETSSKNIRIRPTNVELEGAESLYISVHGYSRPEGPDLAMKPSPRRYILRAQSVEDGTPDVLTVDLTTGEDSHDSEDEQCKNCHQWVPKRTMMLHENFCLRNNILCEQCQSVFKKNSPEWQSHWHCEHDSAHGNSAASQIKHNHIYHSDVTCPSCDYQASSTPDLALHRTTLCPGKLILCQFCHLSVPQEGDPSAPSAEALLSGLTAHELADGARTTNCHLCQAIVRLRDMTTHLKHHDLSRNSKPLPRICRNVNCGRTLDGVSKNGQVGTAARVGQGPGNELGLCSICFGPLYVSMYDPEGKAMKRRIERRYLSQLITRCGKAWCGNEVCKQGRVNLGITKGGVVVTAKDALPEVKPLLVDLGSAPMHFCVDERSQKCRKLAEMLAAEGVYELEWCIAACEAETGELDAARQWLSNWAPKKTETSSR</sequence>
<dbReference type="Pfam" id="PF03152">
    <property type="entry name" value="UFD1_N1"/>
    <property type="match status" value="1"/>
</dbReference>
<dbReference type="VEuPathDB" id="FungiDB:GMDG_03685"/>
<dbReference type="InterPro" id="IPR055417">
    <property type="entry name" value="UFD1_N1"/>
</dbReference>
<dbReference type="Pfam" id="PF23580">
    <property type="entry name" value="Znf_XAF1_N"/>
    <property type="match status" value="1"/>
</dbReference>
<dbReference type="EMBL" id="KV441398">
    <property type="protein sequence ID" value="OAF57947.1"/>
    <property type="molecule type" value="Genomic_DNA"/>
</dbReference>
<dbReference type="OrthoDB" id="193703at2759"/>
<dbReference type="PANTHER" id="PTHR12555:SF15">
    <property type="entry name" value="FUSION DEGRADATION PROTEIN (UFD1), PUTATIVE (AFU_ORTHOLOGUE AFUA_4G04640)-RELATED"/>
    <property type="match status" value="1"/>
</dbReference>
<dbReference type="AlphaFoldDB" id="A0A177A722"/>
<dbReference type="Pfam" id="PF24503">
    <property type="entry name" value="DUF7590"/>
    <property type="match status" value="1"/>
</dbReference>
<accession>A0A177A722</accession>
<dbReference type="GO" id="GO:0034098">
    <property type="term" value="C:VCP-NPL4-UFD1 AAA ATPase complex"/>
    <property type="evidence" value="ECO:0007669"/>
    <property type="project" value="TreeGrafter"/>
</dbReference>
<dbReference type="InterPro" id="IPR042299">
    <property type="entry name" value="Ufd1-like_Nn"/>
</dbReference>
<keyword evidence="2" id="KW-0833">Ubl conjugation pathway</keyword>
<proteinExistence type="inferred from homology"/>
<dbReference type="Gene3D" id="2.40.40.50">
    <property type="entry name" value="Ubiquitin fusion degradation protein UFD1, N-terminal domain"/>
    <property type="match status" value="1"/>
</dbReference>
<dbReference type="GO" id="GO:0036503">
    <property type="term" value="P:ERAD pathway"/>
    <property type="evidence" value="ECO:0007669"/>
    <property type="project" value="TreeGrafter"/>
</dbReference>
<evidence type="ECO:0000259" key="4">
    <source>
        <dbReference type="Pfam" id="PF24503"/>
    </source>
</evidence>
<evidence type="ECO:0000256" key="1">
    <source>
        <dbReference type="ARBA" id="ARBA00006043"/>
    </source>
</evidence>
<feature type="domain" description="DUF7590" evidence="4">
    <location>
        <begin position="267"/>
        <end position="395"/>
    </location>
</feature>
<dbReference type="InterPro" id="IPR056012">
    <property type="entry name" value="DUF7590"/>
</dbReference>
<comment type="similarity">
    <text evidence="1">Belongs to the UFD1 family.</text>
</comment>